<dbReference type="InterPro" id="IPR013783">
    <property type="entry name" value="Ig-like_fold"/>
</dbReference>
<dbReference type="EMBL" id="BSOT01000006">
    <property type="protein sequence ID" value="GLR71895.1"/>
    <property type="molecule type" value="Genomic_DNA"/>
</dbReference>
<reference evidence="2" key="1">
    <citation type="journal article" date="2014" name="Int. J. Syst. Evol. Microbiol.">
        <title>Complete genome sequence of Corynebacterium casei LMG S-19264T (=DSM 44701T), isolated from a smear-ripened cheese.</title>
        <authorList>
            <consortium name="US DOE Joint Genome Institute (JGI-PGF)"/>
            <person name="Walter F."/>
            <person name="Albersmeier A."/>
            <person name="Kalinowski J."/>
            <person name="Ruckert C."/>
        </authorList>
    </citation>
    <scope>NUCLEOTIDE SEQUENCE</scope>
    <source>
        <strain evidence="2">NBRC 110023</strain>
    </source>
</reference>
<reference evidence="2" key="2">
    <citation type="submission" date="2023-01" db="EMBL/GenBank/DDBJ databases">
        <title>Draft genome sequence of Agaribacter marinus strain NBRC 110023.</title>
        <authorList>
            <person name="Sun Q."/>
            <person name="Mori K."/>
        </authorList>
    </citation>
    <scope>NUCLEOTIDE SEQUENCE</scope>
    <source>
        <strain evidence="2">NBRC 110023</strain>
    </source>
</reference>
<evidence type="ECO:0000313" key="3">
    <source>
        <dbReference type="Proteomes" id="UP001156601"/>
    </source>
</evidence>
<feature type="compositionally biased region" description="Basic and acidic residues" evidence="1">
    <location>
        <begin position="40"/>
        <end position="71"/>
    </location>
</feature>
<gene>
    <name evidence="2" type="ORF">GCM10007852_28030</name>
</gene>
<proteinExistence type="predicted"/>
<feature type="compositionally biased region" description="Low complexity" evidence="1">
    <location>
        <begin position="26"/>
        <end position="39"/>
    </location>
</feature>
<sequence>MKAKSGKVVKAVAPIEPEEVFEADAADPGKAAKAKATPKSSEKGKYDEQKVKPFKPPKDDDNTSDEKEDKPSSWVEFSLKDEASNPVSGQKYEVELPDGSIAKGTTDSKGNAKIEGFEPGECKLSFPDLHKDAW</sequence>
<organism evidence="2 3">
    <name type="scientific">Agaribacter marinus</name>
    <dbReference type="NCBI Taxonomy" id="1431249"/>
    <lineage>
        <taxon>Bacteria</taxon>
        <taxon>Pseudomonadati</taxon>
        <taxon>Pseudomonadota</taxon>
        <taxon>Gammaproteobacteria</taxon>
        <taxon>Alteromonadales</taxon>
        <taxon>Alteromonadaceae</taxon>
        <taxon>Agaribacter</taxon>
    </lineage>
</organism>
<dbReference type="AlphaFoldDB" id="A0AA37T188"/>
<evidence type="ECO:0000313" key="2">
    <source>
        <dbReference type="EMBL" id="GLR71895.1"/>
    </source>
</evidence>
<keyword evidence="3" id="KW-1185">Reference proteome</keyword>
<feature type="region of interest" description="Disordered" evidence="1">
    <location>
        <begin position="1"/>
        <end position="91"/>
    </location>
</feature>
<feature type="compositionally biased region" description="Acidic residues" evidence="1">
    <location>
        <begin position="16"/>
        <end position="25"/>
    </location>
</feature>
<dbReference type="Proteomes" id="UP001156601">
    <property type="component" value="Unassembled WGS sequence"/>
</dbReference>
<dbReference type="Gene3D" id="2.60.40.10">
    <property type="entry name" value="Immunoglobulins"/>
    <property type="match status" value="1"/>
</dbReference>
<protein>
    <submittedName>
        <fullName evidence="2">Uncharacterized protein</fullName>
    </submittedName>
</protein>
<accession>A0AA37T188</accession>
<evidence type="ECO:0000256" key="1">
    <source>
        <dbReference type="SAM" id="MobiDB-lite"/>
    </source>
</evidence>
<comment type="caution">
    <text evidence="2">The sequence shown here is derived from an EMBL/GenBank/DDBJ whole genome shotgun (WGS) entry which is preliminary data.</text>
</comment>
<name>A0AA37T188_9ALTE</name>
<dbReference type="RefSeq" id="WP_284218229.1">
    <property type="nucleotide sequence ID" value="NZ_BSOT01000006.1"/>
</dbReference>